<keyword evidence="2" id="KW-1185">Reference proteome</keyword>
<sequence>MQAARLATNQASQGFDEDELTVFFAAMDKLISNLSHS</sequence>
<dbReference type="EMBL" id="FNUZ01000009">
    <property type="protein sequence ID" value="SEG64091.1"/>
    <property type="molecule type" value="Genomic_DNA"/>
</dbReference>
<evidence type="ECO:0000313" key="2">
    <source>
        <dbReference type="Proteomes" id="UP000236752"/>
    </source>
</evidence>
<evidence type="ECO:0000313" key="1">
    <source>
        <dbReference type="EMBL" id="SEG64091.1"/>
    </source>
</evidence>
<protein>
    <submittedName>
        <fullName evidence="1">Uncharacterized protein</fullName>
    </submittedName>
</protein>
<dbReference type="AlphaFoldDB" id="A0A1H6BTN5"/>
<organism evidence="1 2">
    <name type="scientific">Thalassococcus halodurans</name>
    <dbReference type="NCBI Taxonomy" id="373675"/>
    <lineage>
        <taxon>Bacteria</taxon>
        <taxon>Pseudomonadati</taxon>
        <taxon>Pseudomonadota</taxon>
        <taxon>Alphaproteobacteria</taxon>
        <taxon>Rhodobacterales</taxon>
        <taxon>Roseobacteraceae</taxon>
        <taxon>Thalassococcus</taxon>
    </lineage>
</organism>
<gene>
    <name evidence="1" type="ORF">SAMN04488045_3774</name>
</gene>
<accession>A0A1H6BTN5</accession>
<dbReference type="Proteomes" id="UP000236752">
    <property type="component" value="Unassembled WGS sequence"/>
</dbReference>
<reference evidence="1 2" key="1">
    <citation type="submission" date="2016-10" db="EMBL/GenBank/DDBJ databases">
        <authorList>
            <person name="de Groot N.N."/>
        </authorList>
    </citation>
    <scope>NUCLEOTIDE SEQUENCE [LARGE SCALE GENOMIC DNA]</scope>
    <source>
        <strain evidence="1 2">DSM 26915</strain>
    </source>
</reference>
<name>A0A1H6BTN5_9RHOB</name>
<proteinExistence type="predicted"/>